<accession>A0A0R2BJ29</accession>
<dbReference type="RefSeq" id="WP_057756653.1">
    <property type="nucleotide sequence ID" value="NZ_AYYK01000008.1"/>
</dbReference>
<evidence type="ECO:0000256" key="5">
    <source>
        <dbReference type="ARBA" id="ARBA00023136"/>
    </source>
</evidence>
<name>A0A0R2BJ29_9LACO</name>
<evidence type="ECO:0000256" key="2">
    <source>
        <dbReference type="ARBA" id="ARBA00022475"/>
    </source>
</evidence>
<evidence type="ECO:0000256" key="6">
    <source>
        <dbReference type="RuleBase" id="RU366058"/>
    </source>
</evidence>
<dbReference type="PANTHER" id="PTHR12677">
    <property type="entry name" value="GOLGI APPARATUS MEMBRANE PROTEIN TVP38-RELATED"/>
    <property type="match status" value="1"/>
</dbReference>
<gene>
    <name evidence="8" type="ORF">FC84_GL000230</name>
</gene>
<dbReference type="GO" id="GO:0005886">
    <property type="term" value="C:plasma membrane"/>
    <property type="evidence" value="ECO:0007669"/>
    <property type="project" value="UniProtKB-SubCell"/>
</dbReference>
<comment type="subcellular location">
    <subcellularLocation>
        <location evidence="1 6">Cell membrane</location>
        <topology evidence="1 6">Multi-pass membrane protein</topology>
    </subcellularLocation>
</comment>
<feature type="transmembrane region" description="Helical" evidence="6">
    <location>
        <begin position="12"/>
        <end position="29"/>
    </location>
</feature>
<protein>
    <recommendedName>
        <fullName evidence="6">TVP38/TMEM64 family membrane protein</fullName>
    </recommendedName>
</protein>
<dbReference type="InterPro" id="IPR015414">
    <property type="entry name" value="TMEM64"/>
</dbReference>
<keyword evidence="5 6" id="KW-0472">Membrane</keyword>
<comment type="caution">
    <text evidence="6">Lacks conserved residue(s) required for the propagation of feature annotation.</text>
</comment>
<keyword evidence="3 6" id="KW-0812">Transmembrane</keyword>
<keyword evidence="4 6" id="KW-1133">Transmembrane helix</keyword>
<feature type="domain" description="VTT" evidence="7">
    <location>
        <begin position="68"/>
        <end position="187"/>
    </location>
</feature>
<proteinExistence type="inferred from homology"/>
<feature type="transmembrane region" description="Helical" evidence="6">
    <location>
        <begin position="88"/>
        <end position="105"/>
    </location>
</feature>
<evidence type="ECO:0000259" key="7">
    <source>
        <dbReference type="Pfam" id="PF09335"/>
    </source>
</evidence>
<dbReference type="EMBL" id="AYYK01000008">
    <property type="protein sequence ID" value="KRM79072.1"/>
    <property type="molecule type" value="Genomic_DNA"/>
</dbReference>
<comment type="caution">
    <text evidence="8">The sequence shown here is derived from an EMBL/GenBank/DDBJ whole genome shotgun (WGS) entry which is preliminary data.</text>
</comment>
<comment type="similarity">
    <text evidence="6">Belongs to the TVP38/TMEM64 family.</text>
</comment>
<dbReference type="Proteomes" id="UP000051813">
    <property type="component" value="Unassembled WGS sequence"/>
</dbReference>
<dbReference type="PATRIC" id="fig|1423738.3.peg.231"/>
<evidence type="ECO:0000256" key="4">
    <source>
        <dbReference type="ARBA" id="ARBA00022989"/>
    </source>
</evidence>
<evidence type="ECO:0000313" key="9">
    <source>
        <dbReference type="Proteomes" id="UP000051813"/>
    </source>
</evidence>
<dbReference type="STRING" id="1423738.FC84_GL000230"/>
<feature type="transmembrane region" description="Helical" evidence="6">
    <location>
        <begin position="139"/>
        <end position="161"/>
    </location>
</feature>
<reference evidence="8 9" key="1">
    <citation type="journal article" date="2015" name="Genome Announc.">
        <title>Expanding the biotechnology potential of lactobacilli through comparative genomics of 213 strains and associated genera.</title>
        <authorList>
            <person name="Sun Z."/>
            <person name="Harris H.M."/>
            <person name="McCann A."/>
            <person name="Guo C."/>
            <person name="Argimon S."/>
            <person name="Zhang W."/>
            <person name="Yang X."/>
            <person name="Jeffery I.B."/>
            <person name="Cooney J.C."/>
            <person name="Kagawa T.F."/>
            <person name="Liu W."/>
            <person name="Song Y."/>
            <person name="Salvetti E."/>
            <person name="Wrobel A."/>
            <person name="Rasinkangas P."/>
            <person name="Parkhill J."/>
            <person name="Rea M.C."/>
            <person name="O'Sullivan O."/>
            <person name="Ritari J."/>
            <person name="Douillard F.P."/>
            <person name="Paul Ross R."/>
            <person name="Yang R."/>
            <person name="Briner A.E."/>
            <person name="Felis G.E."/>
            <person name="de Vos W.M."/>
            <person name="Barrangou R."/>
            <person name="Klaenhammer T.R."/>
            <person name="Caufield P.W."/>
            <person name="Cui Y."/>
            <person name="Zhang H."/>
            <person name="O'Toole P.W."/>
        </authorList>
    </citation>
    <scope>NUCLEOTIDE SEQUENCE [LARGE SCALE GENOMIC DNA]</scope>
    <source>
        <strain evidence="8 9">DSM 20335</strain>
    </source>
</reference>
<dbReference type="PANTHER" id="PTHR12677:SF49">
    <property type="entry name" value="TVP38_TMEM64 FAMILY MEMBRANE PROTEIN"/>
    <property type="match status" value="1"/>
</dbReference>
<keyword evidence="9" id="KW-1185">Reference proteome</keyword>
<sequence>MSDRTSRRLINIASLLSVLAMIALAIYWYRLGIFRSQAALDQYIHQRHIIGPLIFILIQIIQVVIPVIPGGVSTGVGVILFGPLYGFIYNYVGIVIGSFINFFLARRYGQNFILHMIPQKTFEKYFNKNKFRSQKAFDLFFALAIFLPVAPDDVLVMIAGLTKMTWTKFSAIIILLKPFTIAAYSFVLVYGGQLLLNLLR</sequence>
<evidence type="ECO:0000256" key="3">
    <source>
        <dbReference type="ARBA" id="ARBA00022692"/>
    </source>
</evidence>
<evidence type="ECO:0000256" key="1">
    <source>
        <dbReference type="ARBA" id="ARBA00004651"/>
    </source>
</evidence>
<keyword evidence="2 6" id="KW-1003">Cell membrane</keyword>
<dbReference type="Pfam" id="PF09335">
    <property type="entry name" value="VTT_dom"/>
    <property type="match status" value="1"/>
</dbReference>
<dbReference type="InterPro" id="IPR032816">
    <property type="entry name" value="VTT_dom"/>
</dbReference>
<dbReference type="OrthoDB" id="371137at2"/>
<feature type="transmembrane region" description="Helical" evidence="6">
    <location>
        <begin position="49"/>
        <end position="68"/>
    </location>
</feature>
<dbReference type="AlphaFoldDB" id="A0A0R2BJ29"/>
<organism evidence="8 9">
    <name type="scientific">Lapidilactobacillus dextrinicus DSM 20335</name>
    <dbReference type="NCBI Taxonomy" id="1423738"/>
    <lineage>
        <taxon>Bacteria</taxon>
        <taxon>Bacillati</taxon>
        <taxon>Bacillota</taxon>
        <taxon>Bacilli</taxon>
        <taxon>Lactobacillales</taxon>
        <taxon>Lactobacillaceae</taxon>
        <taxon>Lapidilactobacillus</taxon>
    </lineage>
</organism>
<evidence type="ECO:0000313" key="8">
    <source>
        <dbReference type="EMBL" id="KRM79072.1"/>
    </source>
</evidence>